<comment type="caution">
    <text evidence="3">The sequence shown here is derived from an EMBL/GenBank/DDBJ whole genome shotgun (WGS) entry which is preliminary data.</text>
</comment>
<accession>A0A196SIK7</accession>
<evidence type="ECO:0000313" key="3">
    <source>
        <dbReference type="EMBL" id="OAO16873.1"/>
    </source>
</evidence>
<dbReference type="PANTHER" id="PTHR42760">
    <property type="entry name" value="SHORT-CHAIN DEHYDROGENASES/REDUCTASES FAMILY MEMBER"/>
    <property type="match status" value="1"/>
</dbReference>
<evidence type="ECO:0000256" key="2">
    <source>
        <dbReference type="ARBA" id="ARBA00023002"/>
    </source>
</evidence>
<dbReference type="AlphaFoldDB" id="A0A196SIK7"/>
<sequence length="242" mass="25606">MPGVCIVSGCSRGIGRAIAVRLAKEGYALGLLSRNEKAIGQLKEELETQGGKCISVPCDIRDEKSIIHAVQTVASQLGSPKGLVNVAGINIDGISMRCKKETMEALFATNTIGTMTMTRAVLPYMMKQRGGSIVSIGSIVGSGGRAGQSAYAATKAALVGYSRSIAKEMGRYQIRSNVVIPGFIDTDMTERSIKNKEEVIKRIALGRMGRVEDVAEAVAFLLSDKASYITGTTLSVDGGIEI</sequence>
<dbReference type="PROSITE" id="PS00061">
    <property type="entry name" value="ADH_SHORT"/>
    <property type="match status" value="1"/>
</dbReference>
<dbReference type="SUPFAM" id="SSF51735">
    <property type="entry name" value="NAD(P)-binding Rossmann-fold domains"/>
    <property type="match status" value="1"/>
</dbReference>
<comment type="similarity">
    <text evidence="1">Belongs to the short-chain dehydrogenases/reductases (SDR) family.</text>
</comment>
<organism evidence="3 4">
    <name type="scientific">Blastocystis sp. subtype 1 (strain ATCC 50177 / NandII)</name>
    <dbReference type="NCBI Taxonomy" id="478820"/>
    <lineage>
        <taxon>Eukaryota</taxon>
        <taxon>Sar</taxon>
        <taxon>Stramenopiles</taxon>
        <taxon>Bigyra</taxon>
        <taxon>Opalozoa</taxon>
        <taxon>Opalinata</taxon>
        <taxon>Blastocystidae</taxon>
        <taxon>Blastocystis</taxon>
    </lineage>
</organism>
<reference evidence="3 4" key="1">
    <citation type="submission" date="2016-05" db="EMBL/GenBank/DDBJ databases">
        <title>Nuclear genome of Blastocystis sp. subtype 1 NandII.</title>
        <authorList>
            <person name="Gentekaki E."/>
            <person name="Curtis B."/>
            <person name="Stairs C."/>
            <person name="Eme L."/>
            <person name="Herman E."/>
            <person name="Klimes V."/>
            <person name="Arias M.C."/>
            <person name="Elias M."/>
            <person name="Hilliou F."/>
            <person name="Klute M."/>
            <person name="Malik S.-B."/>
            <person name="Pightling A."/>
            <person name="Rachubinski R."/>
            <person name="Salas D."/>
            <person name="Schlacht A."/>
            <person name="Suga H."/>
            <person name="Archibald J."/>
            <person name="Ball S.G."/>
            <person name="Clark G."/>
            <person name="Dacks J."/>
            <person name="Van Der Giezen M."/>
            <person name="Tsaousis A."/>
            <person name="Roger A."/>
        </authorList>
    </citation>
    <scope>NUCLEOTIDE SEQUENCE [LARGE SCALE GENOMIC DNA]</scope>
    <source>
        <strain evidence="4">ATCC 50177 / NandII</strain>
    </source>
</reference>
<keyword evidence="2" id="KW-0560">Oxidoreductase</keyword>
<name>A0A196SIK7_BLAHN</name>
<dbReference type="InterPro" id="IPR036291">
    <property type="entry name" value="NAD(P)-bd_dom_sf"/>
</dbReference>
<dbReference type="STRING" id="478820.A0A196SIK7"/>
<dbReference type="Proteomes" id="UP000078348">
    <property type="component" value="Unassembled WGS sequence"/>
</dbReference>
<dbReference type="FunFam" id="3.40.50.720:FF:000084">
    <property type="entry name" value="Short-chain dehydrogenase reductase"/>
    <property type="match status" value="1"/>
</dbReference>
<dbReference type="OrthoDB" id="1393670at2759"/>
<gene>
    <name evidence="3" type="ORF">AV274_1396</name>
</gene>
<dbReference type="GO" id="GO:0016616">
    <property type="term" value="F:oxidoreductase activity, acting on the CH-OH group of donors, NAD or NADP as acceptor"/>
    <property type="evidence" value="ECO:0007669"/>
    <property type="project" value="TreeGrafter"/>
</dbReference>
<evidence type="ECO:0000313" key="4">
    <source>
        <dbReference type="Proteomes" id="UP000078348"/>
    </source>
</evidence>
<dbReference type="InterPro" id="IPR002347">
    <property type="entry name" value="SDR_fam"/>
</dbReference>
<protein>
    <submittedName>
        <fullName evidence="3">3-ketoacyl-ACP reductase</fullName>
    </submittedName>
</protein>
<keyword evidence="4" id="KW-1185">Reference proteome</keyword>
<dbReference type="PRINTS" id="PR00080">
    <property type="entry name" value="SDRFAMILY"/>
</dbReference>
<dbReference type="PRINTS" id="PR00081">
    <property type="entry name" value="GDHRDH"/>
</dbReference>
<dbReference type="GO" id="GO:0006633">
    <property type="term" value="P:fatty acid biosynthetic process"/>
    <property type="evidence" value="ECO:0007669"/>
    <property type="project" value="TreeGrafter"/>
</dbReference>
<dbReference type="PANTHER" id="PTHR42760:SF133">
    <property type="entry name" value="3-OXOACYL-[ACYL-CARRIER-PROTEIN] REDUCTASE"/>
    <property type="match status" value="1"/>
</dbReference>
<evidence type="ECO:0000256" key="1">
    <source>
        <dbReference type="ARBA" id="ARBA00006484"/>
    </source>
</evidence>
<dbReference type="InterPro" id="IPR020904">
    <property type="entry name" value="Sc_DH/Rdtase_CS"/>
</dbReference>
<dbReference type="GO" id="GO:0048038">
    <property type="term" value="F:quinone binding"/>
    <property type="evidence" value="ECO:0007669"/>
    <property type="project" value="TreeGrafter"/>
</dbReference>
<proteinExistence type="inferred from homology"/>
<dbReference type="Gene3D" id="3.40.50.720">
    <property type="entry name" value="NAD(P)-binding Rossmann-like Domain"/>
    <property type="match status" value="1"/>
</dbReference>
<dbReference type="Pfam" id="PF13561">
    <property type="entry name" value="adh_short_C2"/>
    <property type="match status" value="1"/>
</dbReference>
<dbReference type="EMBL" id="LXWW01000055">
    <property type="protein sequence ID" value="OAO16873.1"/>
    <property type="molecule type" value="Genomic_DNA"/>
</dbReference>